<dbReference type="AlphaFoldDB" id="A0A1Y1XJI7"/>
<dbReference type="Proteomes" id="UP000193944">
    <property type="component" value="Unassembled WGS sequence"/>
</dbReference>
<feature type="compositionally biased region" description="Polar residues" evidence="1">
    <location>
        <begin position="615"/>
        <end position="624"/>
    </location>
</feature>
<feature type="region of interest" description="Disordered" evidence="1">
    <location>
        <begin position="28"/>
        <end position="48"/>
    </location>
</feature>
<gene>
    <name evidence="2" type="ORF">BCR32DRAFT_241418</name>
</gene>
<evidence type="ECO:0000256" key="1">
    <source>
        <dbReference type="SAM" id="MobiDB-lite"/>
    </source>
</evidence>
<proteinExistence type="predicted"/>
<keyword evidence="3" id="KW-1185">Reference proteome</keyword>
<name>A0A1Y1XJI7_9FUNG</name>
<dbReference type="OrthoDB" id="2153487at2759"/>
<evidence type="ECO:0000313" key="2">
    <source>
        <dbReference type="EMBL" id="ORX85908.1"/>
    </source>
</evidence>
<accession>A0A1Y1XJI7</accession>
<reference evidence="2 3" key="1">
    <citation type="submission" date="2016-08" db="EMBL/GenBank/DDBJ databases">
        <title>A Parts List for Fungal Cellulosomes Revealed by Comparative Genomics.</title>
        <authorList>
            <consortium name="DOE Joint Genome Institute"/>
            <person name="Haitjema C.H."/>
            <person name="Gilmore S.P."/>
            <person name="Henske J.K."/>
            <person name="Solomon K.V."/>
            <person name="De Groot R."/>
            <person name="Kuo A."/>
            <person name="Mondo S.J."/>
            <person name="Salamov A.A."/>
            <person name="Labutti K."/>
            <person name="Zhao Z."/>
            <person name="Chiniquy J."/>
            <person name="Barry K."/>
            <person name="Brewer H.M."/>
            <person name="Purvine S.O."/>
            <person name="Wright A.T."/>
            <person name="Boxma B."/>
            <person name="Van Alen T."/>
            <person name="Hackstein J.H."/>
            <person name="Baker S.E."/>
            <person name="Grigoriev I.V."/>
            <person name="O'Malley M.A."/>
        </authorList>
    </citation>
    <scope>NUCLEOTIDE SEQUENCE [LARGE SCALE GENOMIC DNA]</scope>
    <source>
        <strain evidence="2 3">S4</strain>
    </source>
</reference>
<protein>
    <submittedName>
        <fullName evidence="2">Uncharacterized protein</fullName>
    </submittedName>
</protein>
<organism evidence="2 3">
    <name type="scientific">Anaeromyces robustus</name>
    <dbReference type="NCBI Taxonomy" id="1754192"/>
    <lineage>
        <taxon>Eukaryota</taxon>
        <taxon>Fungi</taxon>
        <taxon>Fungi incertae sedis</taxon>
        <taxon>Chytridiomycota</taxon>
        <taxon>Chytridiomycota incertae sedis</taxon>
        <taxon>Neocallimastigomycetes</taxon>
        <taxon>Neocallimastigales</taxon>
        <taxon>Neocallimastigaceae</taxon>
        <taxon>Anaeromyces</taxon>
    </lineage>
</organism>
<dbReference type="EMBL" id="MCFG01000028">
    <property type="protein sequence ID" value="ORX85908.1"/>
    <property type="molecule type" value="Genomic_DNA"/>
</dbReference>
<sequence>MNTPSSKYDSFAYHHPRVESIRTQTPINSPRKRTISNNNSIISRHDPDHDSIIKTSIMDESTITDDNDITPRRKSVKKNLFNSTSSTIGKETIIEDTVNSERPLFSNYPDEYTNFSRLSVESVKGSEITPMYYKYGFNTTTEDIEGEEEEVENKILTSNVLTRKSSTLSKKRNTISSRSGHFDIINEISIPSPAFHDDPRQKRIIKNRSSLVNSNEVDQIISEGKTMLDTNSFTEEIIHDASLSSETYKISEVNKERVISSILPDRSLRNTSEDFLMECSSDYDQKNIKRSKSKNLTTPKDYRDELDTLDNNSKYIKVSVYDIPDNESISIEDSISSKDEAHNKKNIPDNTSYLGIKSYKKKIKYRNNELRGTSASSSVEIIDFINRNRKNFMNRNDINSKRLSNLLRRSFQKSDNNSISLKKNLINHEENYDDDNNNEDDINDIINDNKENIFIDNDQSLMHTLPPLEFSNDIIINSIFNGRDDSEQTYYHKQNISETTLPRYNDPEDEGFQKMEIDLYRSNSNPVPRTKLNSINDYELRPVKRFYSTMQRSNPFKNIYTNNFKCSDIFEIRKSKKNITDSKYQRGNSQILYSYDQIYSPVAGHEDEDDYDRTNYYSSSSGNNDINYLDNIRRTLSPLDNYSSPKKEYMRINLSRKQSYKSNNEKSSSLLPYDIDIDTNNNTKFNTYSSTNTKTNSNCNLNIFSPDLKEQEKNRKKCQELYSASLFNSPLPFDNDKLLSSSPDQIFAPAPAIAHLKSDDNLDNKNKNIFFNNTIHRSLSRLKKKNYNNNDSVQINNVNSNFDNYHYR</sequence>
<evidence type="ECO:0000313" key="3">
    <source>
        <dbReference type="Proteomes" id="UP000193944"/>
    </source>
</evidence>
<feature type="region of interest" description="Disordered" evidence="1">
    <location>
        <begin position="603"/>
        <end position="624"/>
    </location>
</feature>
<reference evidence="2 3" key="2">
    <citation type="submission" date="2016-08" db="EMBL/GenBank/DDBJ databases">
        <title>Pervasive Adenine N6-methylation of Active Genes in Fungi.</title>
        <authorList>
            <consortium name="DOE Joint Genome Institute"/>
            <person name="Mondo S.J."/>
            <person name="Dannebaum R.O."/>
            <person name="Kuo R.C."/>
            <person name="Labutti K."/>
            <person name="Haridas S."/>
            <person name="Kuo A."/>
            <person name="Salamov A."/>
            <person name="Ahrendt S.R."/>
            <person name="Lipzen A."/>
            <person name="Sullivan W."/>
            <person name="Andreopoulos W.B."/>
            <person name="Clum A."/>
            <person name="Lindquist E."/>
            <person name="Daum C."/>
            <person name="Ramamoorthy G.K."/>
            <person name="Gryganskyi A."/>
            <person name="Culley D."/>
            <person name="Magnuson J.K."/>
            <person name="James T.Y."/>
            <person name="O'Malley M.A."/>
            <person name="Stajich J.E."/>
            <person name="Spatafora J.W."/>
            <person name="Visel A."/>
            <person name="Grigoriev I.V."/>
        </authorList>
    </citation>
    <scope>NUCLEOTIDE SEQUENCE [LARGE SCALE GENOMIC DNA]</scope>
    <source>
        <strain evidence="2 3">S4</strain>
    </source>
</reference>
<comment type="caution">
    <text evidence="2">The sequence shown here is derived from an EMBL/GenBank/DDBJ whole genome shotgun (WGS) entry which is preliminary data.</text>
</comment>